<protein>
    <submittedName>
        <fullName evidence="4">Transcriptional regulator, TetR family</fullName>
    </submittedName>
</protein>
<evidence type="ECO:0000256" key="2">
    <source>
        <dbReference type="PROSITE-ProRule" id="PRU00335"/>
    </source>
</evidence>
<dbReference type="Pfam" id="PF13972">
    <property type="entry name" value="TetR"/>
    <property type="match status" value="1"/>
</dbReference>
<dbReference type="PRINTS" id="PR00455">
    <property type="entry name" value="HTHTETR"/>
</dbReference>
<dbReference type="RefSeq" id="WP_091850436.1">
    <property type="nucleotide sequence ID" value="NZ_FOHZ01000006.1"/>
</dbReference>
<dbReference type="InterPro" id="IPR050624">
    <property type="entry name" value="HTH-type_Tx_Regulator"/>
</dbReference>
<organism evidence="4 5">
    <name type="scientific">Marinobacter segnicrescens</name>
    <dbReference type="NCBI Taxonomy" id="430453"/>
    <lineage>
        <taxon>Bacteria</taxon>
        <taxon>Pseudomonadati</taxon>
        <taxon>Pseudomonadota</taxon>
        <taxon>Gammaproteobacteria</taxon>
        <taxon>Pseudomonadales</taxon>
        <taxon>Marinobacteraceae</taxon>
        <taxon>Marinobacter</taxon>
    </lineage>
</organism>
<name>A0A1I0D5A8_9GAMM</name>
<dbReference type="STRING" id="430453.SAMN04487962_106126"/>
<sequence>MAKVKTRDRILTTSLALFNELGEPNVTTLLISDELNISPGNLYYHFRSKSDIVGELFGQYSHEINDLLAIPKDVEVSLDQLGFFLHLLFETIERYRFLYHDLVNILSRYQELRPGFRRILDSKQKGFQILCDSLANQGLMATEPTIIKALCEQLTLTVCYWESFDSLRDAGNRNNLDPRRGVYQVFHLLIPHLGASASRELYLLAQDYQPD</sequence>
<dbReference type="Pfam" id="PF00440">
    <property type="entry name" value="TetR_N"/>
    <property type="match status" value="1"/>
</dbReference>
<dbReference type="Gene3D" id="1.10.357.10">
    <property type="entry name" value="Tetracycline Repressor, domain 2"/>
    <property type="match status" value="1"/>
</dbReference>
<dbReference type="InterPro" id="IPR025722">
    <property type="entry name" value="TetR"/>
</dbReference>
<feature type="DNA-binding region" description="H-T-H motif" evidence="2">
    <location>
        <begin position="27"/>
        <end position="46"/>
    </location>
</feature>
<evidence type="ECO:0000259" key="3">
    <source>
        <dbReference type="PROSITE" id="PS50977"/>
    </source>
</evidence>
<dbReference type="PANTHER" id="PTHR43479:SF12">
    <property type="entry name" value="TRANSCRIPTIONAL REGULATORY PROTEIN"/>
    <property type="match status" value="1"/>
</dbReference>
<evidence type="ECO:0000313" key="5">
    <source>
        <dbReference type="Proteomes" id="UP000198762"/>
    </source>
</evidence>
<dbReference type="SUPFAM" id="SSF46689">
    <property type="entry name" value="Homeodomain-like"/>
    <property type="match status" value="1"/>
</dbReference>
<keyword evidence="1 2" id="KW-0238">DNA-binding</keyword>
<dbReference type="InterPro" id="IPR009057">
    <property type="entry name" value="Homeodomain-like_sf"/>
</dbReference>
<dbReference type="GO" id="GO:0003677">
    <property type="term" value="F:DNA binding"/>
    <property type="evidence" value="ECO:0007669"/>
    <property type="project" value="UniProtKB-UniRule"/>
</dbReference>
<evidence type="ECO:0000313" key="4">
    <source>
        <dbReference type="EMBL" id="SET26663.1"/>
    </source>
</evidence>
<reference evidence="5" key="1">
    <citation type="submission" date="2016-10" db="EMBL/GenBank/DDBJ databases">
        <authorList>
            <person name="Varghese N."/>
            <person name="Submissions S."/>
        </authorList>
    </citation>
    <scope>NUCLEOTIDE SEQUENCE [LARGE SCALE GENOMIC DNA]</scope>
    <source>
        <strain evidence="5">CGMCC 1.6489</strain>
    </source>
</reference>
<gene>
    <name evidence="4" type="ORF">SAMN04487962_106126</name>
</gene>
<proteinExistence type="predicted"/>
<dbReference type="OrthoDB" id="8770705at2"/>
<dbReference type="EMBL" id="FOHZ01000006">
    <property type="protein sequence ID" value="SET26663.1"/>
    <property type="molecule type" value="Genomic_DNA"/>
</dbReference>
<dbReference type="PROSITE" id="PS50977">
    <property type="entry name" value="HTH_TETR_2"/>
    <property type="match status" value="1"/>
</dbReference>
<dbReference type="AlphaFoldDB" id="A0A1I0D5A8"/>
<dbReference type="PANTHER" id="PTHR43479">
    <property type="entry name" value="ACREF/ENVCD OPERON REPRESSOR-RELATED"/>
    <property type="match status" value="1"/>
</dbReference>
<dbReference type="Proteomes" id="UP000198762">
    <property type="component" value="Unassembled WGS sequence"/>
</dbReference>
<accession>A0A1I0D5A8</accession>
<evidence type="ECO:0000256" key="1">
    <source>
        <dbReference type="ARBA" id="ARBA00023125"/>
    </source>
</evidence>
<keyword evidence="5" id="KW-1185">Reference proteome</keyword>
<dbReference type="InterPro" id="IPR001647">
    <property type="entry name" value="HTH_TetR"/>
</dbReference>
<feature type="domain" description="HTH tetR-type" evidence="3">
    <location>
        <begin position="4"/>
        <end position="64"/>
    </location>
</feature>